<organism evidence="3 4">
    <name type="scientific">Vanilla planifolia</name>
    <name type="common">Vanilla</name>
    <dbReference type="NCBI Taxonomy" id="51239"/>
    <lineage>
        <taxon>Eukaryota</taxon>
        <taxon>Viridiplantae</taxon>
        <taxon>Streptophyta</taxon>
        <taxon>Embryophyta</taxon>
        <taxon>Tracheophyta</taxon>
        <taxon>Spermatophyta</taxon>
        <taxon>Magnoliopsida</taxon>
        <taxon>Liliopsida</taxon>
        <taxon>Asparagales</taxon>
        <taxon>Orchidaceae</taxon>
        <taxon>Vanilloideae</taxon>
        <taxon>Vanilleae</taxon>
        <taxon>Vanilla</taxon>
    </lineage>
</organism>
<feature type="region of interest" description="Disordered" evidence="1">
    <location>
        <begin position="247"/>
        <end position="269"/>
    </location>
</feature>
<evidence type="ECO:0000313" key="4">
    <source>
        <dbReference type="Proteomes" id="UP000639772"/>
    </source>
</evidence>
<protein>
    <recommendedName>
        <fullName evidence="2">AT3G52170-like helix-turn-helix domain-containing protein</fullName>
    </recommendedName>
</protein>
<dbReference type="InterPro" id="IPR058942">
    <property type="entry name" value="AT3G52170-like"/>
</dbReference>
<evidence type="ECO:0000259" key="2">
    <source>
        <dbReference type="Pfam" id="PF25896"/>
    </source>
</evidence>
<dbReference type="PANTHER" id="PTHR34568">
    <property type="entry name" value="RRM DOMAIN-CONTAINING PROTEIN"/>
    <property type="match status" value="1"/>
</dbReference>
<evidence type="ECO:0000313" key="3">
    <source>
        <dbReference type="EMBL" id="KAG0454030.1"/>
    </source>
</evidence>
<dbReference type="PANTHER" id="PTHR34568:SF4">
    <property type="entry name" value="OS02G0638000 PROTEIN"/>
    <property type="match status" value="1"/>
</dbReference>
<feature type="domain" description="AT3G52170-like helix-turn-helix" evidence="2">
    <location>
        <begin position="55"/>
        <end position="104"/>
    </location>
</feature>
<gene>
    <name evidence="3" type="ORF">HPP92_025334</name>
</gene>
<accession>A0A835UAH9</accession>
<evidence type="ECO:0000256" key="1">
    <source>
        <dbReference type="SAM" id="MobiDB-lite"/>
    </source>
</evidence>
<feature type="compositionally biased region" description="Polar residues" evidence="1">
    <location>
        <begin position="257"/>
        <end position="268"/>
    </location>
</feature>
<dbReference type="OrthoDB" id="1930826at2759"/>
<dbReference type="Pfam" id="PF25896">
    <property type="entry name" value="HTH_AT3G52170"/>
    <property type="match status" value="1"/>
</dbReference>
<dbReference type="AlphaFoldDB" id="A0A835UAH9"/>
<sequence>MLMQITARRFTASSSRKDLFEVSNATNSNNMWCWKPSSSRISSDTSTPQHRRRVTKHERHAMVLAFVEKYMVSNAGKFPTASCIKKQVGGSYYVIREISQKLEYSWKMASAETRRELMPGKVENVKIEDAPDIIASAKQMSSEEWAAHATEVAKGSRLKVEEGIERFSINPNLSLCPQIDVDVLRQAINDSLEDNNMGFDNLSASSSASVGTTIKLQTHKSLETTDAGEGKFCVPGKLKTQTDLLTPAKERGEVSEDASSTGNSQSAHVSMRKMMNNEEVSRSEEVNHWEQQSNASSSKGLDLWGNLKSMALGIIYLWKR</sequence>
<dbReference type="EMBL" id="JADCNM010000014">
    <property type="protein sequence ID" value="KAG0454030.1"/>
    <property type="molecule type" value="Genomic_DNA"/>
</dbReference>
<dbReference type="Proteomes" id="UP000639772">
    <property type="component" value="Unassembled WGS sequence"/>
</dbReference>
<reference evidence="3 4" key="1">
    <citation type="journal article" date="2020" name="Nat. Food">
        <title>A phased Vanilla planifolia genome enables genetic improvement of flavour and production.</title>
        <authorList>
            <person name="Hasing T."/>
            <person name="Tang H."/>
            <person name="Brym M."/>
            <person name="Khazi F."/>
            <person name="Huang T."/>
            <person name="Chambers A.H."/>
        </authorList>
    </citation>
    <scope>NUCLEOTIDE SEQUENCE [LARGE SCALE GENOMIC DNA]</scope>
    <source>
        <tissue evidence="3">Leaf</tissue>
    </source>
</reference>
<comment type="caution">
    <text evidence="3">The sequence shown here is derived from an EMBL/GenBank/DDBJ whole genome shotgun (WGS) entry which is preliminary data.</text>
</comment>
<proteinExistence type="predicted"/>
<name>A0A835UAH9_VANPL</name>
<dbReference type="InterPro" id="IPR058941">
    <property type="entry name" value="HTH_AT3G52170-like"/>
</dbReference>